<reference evidence="1" key="1">
    <citation type="submission" date="2020-01" db="EMBL/GenBank/DDBJ databases">
        <title>Patterns of diversity and host range of bacteriophage communities associated with bean-nodulatin bacteria.</title>
        <authorList>
            <person name="Vann Cauwenberghe J."/>
            <person name="Santamaria R.I."/>
            <person name="Bustos P."/>
            <person name="Juarez S."/>
            <person name="Gonzalez V."/>
        </authorList>
    </citation>
    <scope>NUCLEOTIDE SEQUENCE</scope>
</reference>
<protein>
    <submittedName>
        <fullName evidence="1">Uncharacterized protein</fullName>
    </submittedName>
</protein>
<dbReference type="Proteomes" id="UP000656384">
    <property type="component" value="Segment"/>
</dbReference>
<gene>
    <name evidence="1" type="ORF">EVB68_004</name>
</gene>
<dbReference type="EMBL" id="MN988497">
    <property type="protein sequence ID" value="QIG68741.1"/>
    <property type="molecule type" value="Genomic_DNA"/>
</dbReference>
<evidence type="ECO:0000313" key="2">
    <source>
        <dbReference type="Proteomes" id="UP000656384"/>
    </source>
</evidence>
<organism evidence="1 2">
    <name type="scientific">Rhizobium phage RHph_Y2_6</name>
    <dbReference type="NCBI Taxonomy" id="2509576"/>
    <lineage>
        <taxon>Viruses</taxon>
        <taxon>Duplodnaviria</taxon>
        <taxon>Heunggongvirae</taxon>
        <taxon>Uroviricota</taxon>
        <taxon>Caudoviricetes</taxon>
        <taxon>Schitoviridae</taxon>
        <taxon>Demetervirinae</taxon>
        <taxon>Acanvirus</taxon>
        <taxon>Acanvirus Y26</taxon>
    </lineage>
</organism>
<name>A0A7S5QZ84_9CAUD</name>
<accession>A0A7S5QZ84</accession>
<sequence length="81" mass="9372">MFLIGNAINPDYKPLAAYQAWVNKARDEHLEGAYNAAIKSVRHARDIALYEICGTINHPMVRDCTTMINIYYRIMRENNLN</sequence>
<evidence type="ECO:0000313" key="1">
    <source>
        <dbReference type="EMBL" id="QIG68741.1"/>
    </source>
</evidence>
<proteinExistence type="predicted"/>
<keyword evidence="2" id="KW-1185">Reference proteome</keyword>